<gene>
    <name evidence="7" type="ORF">D2V17_09750</name>
</gene>
<keyword evidence="4 5" id="KW-0472">Membrane</keyword>
<evidence type="ECO:0000256" key="4">
    <source>
        <dbReference type="ARBA" id="ARBA00023136"/>
    </source>
</evidence>
<dbReference type="InterPro" id="IPR010432">
    <property type="entry name" value="RDD"/>
</dbReference>
<feature type="domain" description="RDD" evidence="6">
    <location>
        <begin position="32"/>
        <end position="188"/>
    </location>
</feature>
<keyword evidence="3 5" id="KW-1133">Transmembrane helix</keyword>
<evidence type="ECO:0000313" key="8">
    <source>
        <dbReference type="Proteomes" id="UP000265366"/>
    </source>
</evidence>
<dbReference type="OrthoDB" id="9787732at2"/>
<comment type="subcellular location">
    <subcellularLocation>
        <location evidence="1">Membrane</location>
        <topology evidence="1">Multi-pass membrane protein</topology>
    </subcellularLocation>
</comment>
<organism evidence="7 8">
    <name type="scientific">Aurantiacibacter xanthus</name>
    <dbReference type="NCBI Taxonomy" id="1784712"/>
    <lineage>
        <taxon>Bacteria</taxon>
        <taxon>Pseudomonadati</taxon>
        <taxon>Pseudomonadota</taxon>
        <taxon>Alphaproteobacteria</taxon>
        <taxon>Sphingomonadales</taxon>
        <taxon>Erythrobacteraceae</taxon>
        <taxon>Aurantiacibacter</taxon>
    </lineage>
</organism>
<evidence type="ECO:0000256" key="1">
    <source>
        <dbReference type="ARBA" id="ARBA00004141"/>
    </source>
</evidence>
<dbReference type="GO" id="GO:0016020">
    <property type="term" value="C:membrane"/>
    <property type="evidence" value="ECO:0007669"/>
    <property type="project" value="UniProtKB-SubCell"/>
</dbReference>
<dbReference type="Pfam" id="PF06271">
    <property type="entry name" value="RDD"/>
    <property type="match status" value="1"/>
</dbReference>
<name>A0A3A1P5T4_9SPHN</name>
<dbReference type="AlphaFoldDB" id="A0A3A1P5T4"/>
<keyword evidence="2 5" id="KW-0812">Transmembrane</keyword>
<evidence type="ECO:0000256" key="2">
    <source>
        <dbReference type="ARBA" id="ARBA00022692"/>
    </source>
</evidence>
<feature type="transmembrane region" description="Helical" evidence="5">
    <location>
        <begin position="45"/>
        <end position="66"/>
    </location>
</feature>
<feature type="transmembrane region" description="Helical" evidence="5">
    <location>
        <begin position="78"/>
        <end position="99"/>
    </location>
</feature>
<dbReference type="PANTHER" id="PTHR38480:SF1">
    <property type="entry name" value="SLR0254 PROTEIN"/>
    <property type="match status" value="1"/>
</dbReference>
<dbReference type="EMBL" id="QXFM01000088">
    <property type="protein sequence ID" value="RIV86280.1"/>
    <property type="molecule type" value="Genomic_DNA"/>
</dbReference>
<evidence type="ECO:0000259" key="6">
    <source>
        <dbReference type="Pfam" id="PF06271"/>
    </source>
</evidence>
<dbReference type="PANTHER" id="PTHR38480">
    <property type="entry name" value="SLR0254 PROTEIN"/>
    <property type="match status" value="1"/>
</dbReference>
<keyword evidence="8" id="KW-1185">Reference proteome</keyword>
<feature type="transmembrane region" description="Helical" evidence="5">
    <location>
        <begin position="156"/>
        <end position="176"/>
    </location>
</feature>
<reference evidence="7 8" key="1">
    <citation type="submission" date="2018-08" db="EMBL/GenBank/DDBJ databases">
        <title>Erythrobacter zhengii sp.nov., a bacterium isolated from deep-sea sediment.</title>
        <authorList>
            <person name="Fang C."/>
            <person name="Wu Y.-H."/>
            <person name="Sun C."/>
            <person name="Wang H."/>
            <person name="Cheng H."/>
            <person name="Meng F.-X."/>
            <person name="Wang C.-S."/>
            <person name="Xu X.-W."/>
        </authorList>
    </citation>
    <scope>NUCLEOTIDE SEQUENCE [LARGE SCALE GENOMIC DNA]</scope>
    <source>
        <strain evidence="7 8">CCTCC AB 2015396</strain>
    </source>
</reference>
<sequence>MTGVQDAIQRHTARRERALVTPEGLSLPLRIASRGSRAAALLLDLMFLCGGFILFVVFLVAIGINLDSMNGLRQSPAGELIGILFILALFFSRYGYFLWFELGARGATPGKRLLGIRVAARGGQRLTTEMVIARNLMRDVEVFIPVFFLLGNGFDAGLTGGAAFVWLAIFVLFPFCNRDALRAGDLVAGTFVIEAPRAKLQHAMSLAPDHRQTYRFGEAELSVYGEHELQVLEGVLRIGNEESMQEVAEAICRKIGWDMGRGDEREFLTSFYAALRAHLESGMRFGKRKKDKHS</sequence>
<evidence type="ECO:0000313" key="7">
    <source>
        <dbReference type="EMBL" id="RIV86280.1"/>
    </source>
</evidence>
<dbReference type="RefSeq" id="WP_119592785.1">
    <property type="nucleotide sequence ID" value="NZ_QXFM01000088.1"/>
</dbReference>
<accession>A0A3A1P5T4</accession>
<evidence type="ECO:0000256" key="5">
    <source>
        <dbReference type="SAM" id="Phobius"/>
    </source>
</evidence>
<dbReference type="Proteomes" id="UP000265366">
    <property type="component" value="Unassembled WGS sequence"/>
</dbReference>
<comment type="caution">
    <text evidence="7">The sequence shown here is derived from an EMBL/GenBank/DDBJ whole genome shotgun (WGS) entry which is preliminary data.</text>
</comment>
<evidence type="ECO:0000256" key="3">
    <source>
        <dbReference type="ARBA" id="ARBA00022989"/>
    </source>
</evidence>
<protein>
    <submittedName>
        <fullName evidence="7">RDD family protein</fullName>
    </submittedName>
</protein>
<proteinExistence type="predicted"/>